<proteinExistence type="predicted"/>
<dbReference type="Pfam" id="PF19780">
    <property type="entry name" value="DUF6265"/>
    <property type="match status" value="1"/>
</dbReference>
<gene>
    <name evidence="3" type="ORF">G5C33_01930</name>
</gene>
<reference evidence="3 4" key="1">
    <citation type="submission" date="2020-02" db="EMBL/GenBank/DDBJ databases">
        <authorList>
            <person name="Zheng R.K."/>
            <person name="Sun C.M."/>
        </authorList>
    </citation>
    <scope>NUCLEOTIDE SEQUENCE [LARGE SCALE GENOMIC DNA]</scope>
    <source>
        <strain evidence="4">zrk23</strain>
    </source>
</reference>
<keyword evidence="1" id="KW-0732">Signal</keyword>
<dbReference type="AlphaFoldDB" id="A0A6G6Y1I1"/>
<dbReference type="EMBL" id="CP049109">
    <property type="protein sequence ID" value="QIG78667.1"/>
    <property type="molecule type" value="Genomic_DNA"/>
</dbReference>
<protein>
    <recommendedName>
        <fullName evidence="2">DUF6265 domain-containing protein</fullName>
    </recommendedName>
</protein>
<sequence>MLRTMLLPIAALALAANQSAAPTIADVAFMAGEWGATDADGWTIEHWSQPAGGTMMGYAMSGDDSVTFREFLRIAPDAEGTLALVVTGVDLTPVAFTLTETAPNRVTFEAPEHDYPQKISYMRDGDVMVATISMADGSNPSTWEYRRR</sequence>
<dbReference type="KEGG" id="spzr:G5C33_01930"/>
<evidence type="ECO:0000256" key="1">
    <source>
        <dbReference type="SAM" id="SignalP"/>
    </source>
</evidence>
<feature type="chain" id="PRO_5026129078" description="DUF6265 domain-containing protein" evidence="1">
    <location>
        <begin position="21"/>
        <end position="148"/>
    </location>
</feature>
<feature type="signal peptide" evidence="1">
    <location>
        <begin position="1"/>
        <end position="20"/>
    </location>
</feature>
<feature type="domain" description="DUF6265" evidence="2">
    <location>
        <begin position="28"/>
        <end position="133"/>
    </location>
</feature>
<evidence type="ECO:0000259" key="2">
    <source>
        <dbReference type="Pfam" id="PF19780"/>
    </source>
</evidence>
<dbReference type="Proteomes" id="UP000501568">
    <property type="component" value="Chromosome"/>
</dbReference>
<evidence type="ECO:0000313" key="3">
    <source>
        <dbReference type="EMBL" id="QIG78667.1"/>
    </source>
</evidence>
<organism evidence="3 4">
    <name type="scientific">Stakelama tenebrarum</name>
    <dbReference type="NCBI Taxonomy" id="2711215"/>
    <lineage>
        <taxon>Bacteria</taxon>
        <taxon>Pseudomonadati</taxon>
        <taxon>Pseudomonadota</taxon>
        <taxon>Alphaproteobacteria</taxon>
        <taxon>Sphingomonadales</taxon>
        <taxon>Sphingomonadaceae</taxon>
        <taxon>Stakelama</taxon>
    </lineage>
</organism>
<keyword evidence="4" id="KW-1185">Reference proteome</keyword>
<accession>A0A6G6Y1I1</accession>
<dbReference type="RefSeq" id="WP_165325665.1">
    <property type="nucleotide sequence ID" value="NZ_CP049109.1"/>
</dbReference>
<name>A0A6G6Y1I1_9SPHN</name>
<dbReference type="InterPro" id="IPR046232">
    <property type="entry name" value="DUF6265"/>
</dbReference>
<evidence type="ECO:0000313" key="4">
    <source>
        <dbReference type="Proteomes" id="UP000501568"/>
    </source>
</evidence>